<evidence type="ECO:0000256" key="1">
    <source>
        <dbReference type="SAM" id="MobiDB-lite"/>
    </source>
</evidence>
<proteinExistence type="predicted"/>
<evidence type="ECO:0000313" key="2">
    <source>
        <dbReference type="EMBL" id="KAE9989610.1"/>
    </source>
</evidence>
<gene>
    <name evidence="2" type="ORF">EG327_002446</name>
</gene>
<comment type="caution">
    <text evidence="2">The sequence shown here is derived from an EMBL/GenBank/DDBJ whole genome shotgun (WGS) entry which is preliminary data.</text>
</comment>
<organism evidence="2 3">
    <name type="scientific">Venturia inaequalis</name>
    <name type="common">Apple scab fungus</name>
    <dbReference type="NCBI Taxonomy" id="5025"/>
    <lineage>
        <taxon>Eukaryota</taxon>
        <taxon>Fungi</taxon>
        <taxon>Dikarya</taxon>
        <taxon>Ascomycota</taxon>
        <taxon>Pezizomycotina</taxon>
        <taxon>Dothideomycetes</taxon>
        <taxon>Pleosporomycetidae</taxon>
        <taxon>Venturiales</taxon>
        <taxon>Venturiaceae</taxon>
        <taxon>Venturia</taxon>
    </lineage>
</organism>
<accession>A0A8H3VKE6</accession>
<dbReference type="Proteomes" id="UP000490939">
    <property type="component" value="Unassembled WGS sequence"/>
</dbReference>
<keyword evidence="3" id="KW-1185">Reference proteome</keyword>
<evidence type="ECO:0000313" key="3">
    <source>
        <dbReference type="Proteomes" id="UP000490939"/>
    </source>
</evidence>
<feature type="compositionally biased region" description="Basic and acidic residues" evidence="1">
    <location>
        <begin position="61"/>
        <end position="87"/>
    </location>
</feature>
<feature type="region of interest" description="Disordered" evidence="1">
    <location>
        <begin position="50"/>
        <end position="87"/>
    </location>
</feature>
<name>A0A8H3VKE6_VENIN</name>
<sequence>MARAHRSHIAEFPNSKGFLFTLITTFLVSQTPAITLTFLRFPQLFEASITIEPRSHKPQNSRRDESQVEKEARPKTQAKEKKDQSEI</sequence>
<dbReference type="EMBL" id="WNWR01000177">
    <property type="protein sequence ID" value="KAE9989610.1"/>
    <property type="molecule type" value="Genomic_DNA"/>
</dbReference>
<reference evidence="2 3" key="1">
    <citation type="submission" date="2019-07" db="EMBL/GenBank/DDBJ databases">
        <title>Venturia inaequalis Genome Resource.</title>
        <authorList>
            <person name="Lichtner F.J."/>
        </authorList>
    </citation>
    <scope>NUCLEOTIDE SEQUENCE [LARGE SCALE GENOMIC DNA]</scope>
    <source>
        <strain evidence="2 3">DMI_063113</strain>
    </source>
</reference>
<protein>
    <submittedName>
        <fullName evidence="2">Uncharacterized protein</fullName>
    </submittedName>
</protein>
<dbReference type="AlphaFoldDB" id="A0A8H3VKE6"/>